<dbReference type="Proteomes" id="UP000735302">
    <property type="component" value="Unassembled WGS sequence"/>
</dbReference>
<comment type="caution">
    <text evidence="3">The sequence shown here is derived from an EMBL/GenBank/DDBJ whole genome shotgun (WGS) entry which is preliminary data.</text>
</comment>
<dbReference type="GO" id="GO:0003677">
    <property type="term" value="F:DNA binding"/>
    <property type="evidence" value="ECO:0007669"/>
    <property type="project" value="UniProtKB-KW"/>
</dbReference>
<sequence>MSAPLSNPILTSQAELIAQELGMKDFTAVGWIERFKRQHGIALWTVDCTVTNALKDQDLPSFLKEYSEKDIFNANKTSSFYKCLPDKTLALKGEQCTGGKKAKEFREDDCFDCC</sequence>
<reference evidence="3 4" key="1">
    <citation type="journal article" date="2021" name="Elife">
        <title>Chloroplast acquisition without the gene transfer in kleptoplastic sea slugs, Plakobranchus ocellatus.</title>
        <authorList>
            <person name="Maeda T."/>
            <person name="Takahashi S."/>
            <person name="Yoshida T."/>
            <person name="Shimamura S."/>
            <person name="Takaki Y."/>
            <person name="Nagai Y."/>
            <person name="Toyoda A."/>
            <person name="Suzuki Y."/>
            <person name="Arimoto A."/>
            <person name="Ishii H."/>
            <person name="Satoh N."/>
            <person name="Nishiyama T."/>
            <person name="Hasebe M."/>
            <person name="Maruyama T."/>
            <person name="Minagawa J."/>
            <person name="Obokata J."/>
            <person name="Shigenobu S."/>
        </authorList>
    </citation>
    <scope>NUCLEOTIDE SEQUENCE [LARGE SCALE GENOMIC DNA]</scope>
</reference>
<protein>
    <submittedName>
        <fullName evidence="3">Tigger transposable element-derived protein 6</fullName>
    </submittedName>
</protein>
<keyword evidence="4" id="KW-1185">Reference proteome</keyword>
<evidence type="ECO:0000313" key="4">
    <source>
        <dbReference type="Proteomes" id="UP000735302"/>
    </source>
</evidence>
<gene>
    <name evidence="3" type="ORF">PoB_004582800</name>
</gene>
<proteinExistence type="predicted"/>
<evidence type="ECO:0000256" key="1">
    <source>
        <dbReference type="ARBA" id="ARBA00023125"/>
    </source>
</evidence>
<organism evidence="3 4">
    <name type="scientific">Plakobranchus ocellatus</name>
    <dbReference type="NCBI Taxonomy" id="259542"/>
    <lineage>
        <taxon>Eukaryota</taxon>
        <taxon>Metazoa</taxon>
        <taxon>Spiralia</taxon>
        <taxon>Lophotrochozoa</taxon>
        <taxon>Mollusca</taxon>
        <taxon>Gastropoda</taxon>
        <taxon>Heterobranchia</taxon>
        <taxon>Euthyneura</taxon>
        <taxon>Panpulmonata</taxon>
        <taxon>Sacoglossa</taxon>
        <taxon>Placobranchoidea</taxon>
        <taxon>Plakobranchidae</taxon>
        <taxon>Plakobranchus</taxon>
    </lineage>
</organism>
<dbReference type="Gene3D" id="1.10.10.60">
    <property type="entry name" value="Homeodomain-like"/>
    <property type="match status" value="1"/>
</dbReference>
<dbReference type="InterPro" id="IPR006600">
    <property type="entry name" value="HTH_CenpB_DNA-bd_dom"/>
</dbReference>
<dbReference type="Pfam" id="PF03221">
    <property type="entry name" value="HTH_Tnp_Tc5"/>
    <property type="match status" value="1"/>
</dbReference>
<evidence type="ECO:0000259" key="2">
    <source>
        <dbReference type="PROSITE" id="PS51253"/>
    </source>
</evidence>
<accession>A0AAV4BJI1</accession>
<dbReference type="AlphaFoldDB" id="A0AAV4BJI1"/>
<evidence type="ECO:0000313" key="3">
    <source>
        <dbReference type="EMBL" id="GFO19323.1"/>
    </source>
</evidence>
<keyword evidence="1" id="KW-0238">DNA-binding</keyword>
<name>A0AAV4BJI1_9GAST</name>
<feature type="domain" description="HTH CENPB-type" evidence="2">
    <location>
        <begin position="1"/>
        <end position="45"/>
    </location>
</feature>
<dbReference type="EMBL" id="BLXT01005065">
    <property type="protein sequence ID" value="GFO19323.1"/>
    <property type="molecule type" value="Genomic_DNA"/>
</dbReference>
<dbReference type="PROSITE" id="PS51253">
    <property type="entry name" value="HTH_CENPB"/>
    <property type="match status" value="1"/>
</dbReference>